<reference evidence="3 4" key="1">
    <citation type="submission" date="2018-09" db="EMBL/GenBank/DDBJ databases">
        <title>Paracoccus onubensis nov. sp. a moderate halophilic bacterium isolated from Gruta de las Maravillas (Aracena, Spain).</title>
        <authorList>
            <person name="Jurado V."/>
            <person name="Gutierrez-Patricio S."/>
            <person name="Gonzalez-Pimentel J.L."/>
            <person name="Laiz L."/>
            <person name="Saiz-Jimenez C."/>
        </authorList>
    </citation>
    <scope>NUCLEOTIDE SEQUENCE [LARGE SCALE GENOMIC DNA]</scope>
    <source>
        <strain evidence="3 4">DSM 19484</strain>
    </source>
</reference>
<name>A0A419A2Z4_9RHOB</name>
<feature type="region of interest" description="Disordered" evidence="1">
    <location>
        <begin position="128"/>
        <end position="198"/>
    </location>
</feature>
<protein>
    <recommendedName>
        <fullName evidence="5">PepSY domain-containing protein</fullName>
    </recommendedName>
</protein>
<evidence type="ECO:0008006" key="5">
    <source>
        <dbReference type="Google" id="ProtNLM"/>
    </source>
</evidence>
<keyword evidence="4" id="KW-1185">Reference proteome</keyword>
<organism evidence="3 4">
    <name type="scientific">Paracoccus aestuarii</name>
    <dbReference type="NCBI Taxonomy" id="453842"/>
    <lineage>
        <taxon>Bacteria</taxon>
        <taxon>Pseudomonadati</taxon>
        <taxon>Pseudomonadota</taxon>
        <taxon>Alphaproteobacteria</taxon>
        <taxon>Rhodobacterales</taxon>
        <taxon>Paracoccaceae</taxon>
        <taxon>Paracoccus</taxon>
    </lineage>
</organism>
<feature type="signal peptide" evidence="2">
    <location>
        <begin position="1"/>
        <end position="30"/>
    </location>
</feature>
<feature type="compositionally biased region" description="Low complexity" evidence="1">
    <location>
        <begin position="177"/>
        <end position="188"/>
    </location>
</feature>
<accession>A0A419A2Z4</accession>
<evidence type="ECO:0000256" key="1">
    <source>
        <dbReference type="SAM" id="MobiDB-lite"/>
    </source>
</evidence>
<evidence type="ECO:0000313" key="4">
    <source>
        <dbReference type="Proteomes" id="UP000285530"/>
    </source>
</evidence>
<comment type="caution">
    <text evidence="3">The sequence shown here is derived from an EMBL/GenBank/DDBJ whole genome shotgun (WGS) entry which is preliminary data.</text>
</comment>
<sequence length="198" mass="20047">MTTNPIERLKLGGKAAVIATLMATASFAQTAPADAPAEAVTTMDEVQFPALEAWETDQQVIDSLSAQGYENVVVLRGDDALTVTGERGGLPTELVFDSETGVLLLADGVAPADADAAPVEDTVLDGTAPAAASTSARDTPPEPGQGTNFSGQDQVPLDTPTASIEGDETDPVAETIPADATAPVADPDQGVEGAAETD</sequence>
<dbReference type="RefSeq" id="WP_119884611.1">
    <property type="nucleotide sequence ID" value="NZ_CP067169.1"/>
</dbReference>
<evidence type="ECO:0000256" key="2">
    <source>
        <dbReference type="SAM" id="SignalP"/>
    </source>
</evidence>
<keyword evidence="2" id="KW-0732">Signal</keyword>
<dbReference type="AlphaFoldDB" id="A0A419A2Z4"/>
<dbReference type="Proteomes" id="UP000285530">
    <property type="component" value="Unassembled WGS sequence"/>
</dbReference>
<dbReference type="OrthoDB" id="7774559at2"/>
<gene>
    <name evidence="3" type="ORF">D3P06_00255</name>
</gene>
<evidence type="ECO:0000313" key="3">
    <source>
        <dbReference type="EMBL" id="RJL07539.1"/>
    </source>
</evidence>
<dbReference type="EMBL" id="QZEV01000001">
    <property type="protein sequence ID" value="RJL07539.1"/>
    <property type="molecule type" value="Genomic_DNA"/>
</dbReference>
<proteinExistence type="predicted"/>
<feature type="chain" id="PRO_5019147288" description="PepSY domain-containing protein" evidence="2">
    <location>
        <begin position="31"/>
        <end position="198"/>
    </location>
</feature>